<feature type="region of interest" description="Disordered" evidence="5">
    <location>
        <begin position="1"/>
        <end position="45"/>
    </location>
</feature>
<dbReference type="InterPro" id="IPR001806">
    <property type="entry name" value="Small_GTPase"/>
</dbReference>
<dbReference type="InterPro" id="IPR027417">
    <property type="entry name" value="P-loop_NTPase"/>
</dbReference>
<feature type="compositionally biased region" description="Basic and acidic residues" evidence="5">
    <location>
        <begin position="368"/>
        <end position="379"/>
    </location>
</feature>
<dbReference type="Pfam" id="PF00071">
    <property type="entry name" value="Ras"/>
    <property type="match status" value="1"/>
</dbReference>
<dbReference type="SMART" id="SM00175">
    <property type="entry name" value="RAB"/>
    <property type="match status" value="1"/>
</dbReference>
<dbReference type="EMBL" id="KZ345622">
    <property type="protein sequence ID" value="PIO72659.1"/>
    <property type="molecule type" value="Genomic_DNA"/>
</dbReference>
<evidence type="ECO:0000313" key="7">
    <source>
        <dbReference type="EMBL" id="PIO72659.1"/>
    </source>
</evidence>
<dbReference type="SMART" id="SM00173">
    <property type="entry name" value="RAS"/>
    <property type="match status" value="1"/>
</dbReference>
<feature type="compositionally biased region" description="Basic residues" evidence="5">
    <location>
        <begin position="294"/>
        <end position="313"/>
    </location>
</feature>
<comment type="similarity">
    <text evidence="1">Belongs to the small GTPase superfamily. Rab family.</text>
</comment>
<dbReference type="PROSITE" id="PS51421">
    <property type="entry name" value="RAS"/>
    <property type="match status" value="1"/>
</dbReference>
<dbReference type="AlphaFoldDB" id="A0A2G9UQV0"/>
<organism evidence="7 8">
    <name type="scientific">Teladorsagia circumcincta</name>
    <name type="common">Brown stomach worm</name>
    <name type="synonym">Ostertagia circumcincta</name>
    <dbReference type="NCBI Taxonomy" id="45464"/>
    <lineage>
        <taxon>Eukaryota</taxon>
        <taxon>Metazoa</taxon>
        <taxon>Ecdysozoa</taxon>
        <taxon>Nematoda</taxon>
        <taxon>Chromadorea</taxon>
        <taxon>Rhabditida</taxon>
        <taxon>Rhabditina</taxon>
        <taxon>Rhabditomorpha</taxon>
        <taxon>Strongyloidea</taxon>
        <taxon>Trichostrongylidae</taxon>
        <taxon>Teladorsagia</taxon>
    </lineage>
</organism>
<gene>
    <name evidence="7" type="ORF">TELCIR_05398</name>
</gene>
<dbReference type="OrthoDB" id="10248551at2759"/>
<feature type="compositionally biased region" description="Polar residues" evidence="5">
    <location>
        <begin position="28"/>
        <end position="39"/>
    </location>
</feature>
<dbReference type="SUPFAM" id="SSF52540">
    <property type="entry name" value="P-loop containing nucleoside triphosphate hydrolases"/>
    <property type="match status" value="1"/>
</dbReference>
<dbReference type="Pfam" id="PF08766">
    <property type="entry name" value="DEK_C"/>
    <property type="match status" value="1"/>
</dbReference>
<dbReference type="PRINTS" id="PR00449">
    <property type="entry name" value="RASTRNSFRMNG"/>
</dbReference>
<evidence type="ECO:0000256" key="4">
    <source>
        <dbReference type="ARBA" id="ARBA00023289"/>
    </source>
</evidence>
<dbReference type="GO" id="GO:0005525">
    <property type="term" value="F:GTP binding"/>
    <property type="evidence" value="ECO:0007669"/>
    <property type="project" value="UniProtKB-KW"/>
</dbReference>
<dbReference type="Gene3D" id="1.10.10.60">
    <property type="entry name" value="Homeodomain-like"/>
    <property type="match status" value="1"/>
</dbReference>
<accession>A0A2G9UQV0</accession>
<dbReference type="Gene3D" id="3.40.50.300">
    <property type="entry name" value="P-loop containing nucleotide triphosphate hydrolases"/>
    <property type="match status" value="1"/>
</dbReference>
<proteinExistence type="inferred from homology"/>
<dbReference type="SUPFAM" id="SSF109715">
    <property type="entry name" value="DEK C-terminal domain"/>
    <property type="match status" value="1"/>
</dbReference>
<evidence type="ECO:0000256" key="1">
    <source>
        <dbReference type="ARBA" id="ARBA00006270"/>
    </source>
</evidence>
<keyword evidence="2" id="KW-0547">Nucleotide-binding</keyword>
<keyword evidence="3" id="KW-0342">GTP-binding</keyword>
<dbReference type="FunFam" id="3.40.50.300:FF:001447">
    <property type="entry name" value="Ras-related protein Rab-1B"/>
    <property type="match status" value="1"/>
</dbReference>
<feature type="compositionally biased region" description="Basic and acidic residues" evidence="5">
    <location>
        <begin position="196"/>
        <end position="219"/>
    </location>
</feature>
<evidence type="ECO:0000259" key="6">
    <source>
        <dbReference type="PROSITE" id="PS51998"/>
    </source>
</evidence>
<keyword evidence="4" id="KW-0636">Prenylation</keyword>
<dbReference type="PROSITE" id="PS51419">
    <property type="entry name" value="RAB"/>
    <property type="match status" value="1"/>
</dbReference>
<reference evidence="7 8" key="1">
    <citation type="submission" date="2015-09" db="EMBL/GenBank/DDBJ databases">
        <title>Draft genome of the parasitic nematode Teladorsagia circumcincta isolate WARC Sus (inbred).</title>
        <authorList>
            <person name="Mitreva M."/>
        </authorList>
    </citation>
    <scope>NUCLEOTIDE SEQUENCE [LARGE SCALE GENOMIC DNA]</scope>
    <source>
        <strain evidence="7 8">S</strain>
    </source>
</reference>
<sequence>MDLQGDVAGVEAIPDATSSKKSVAVPDATTTKKSHSSPPRQAHDQFSAFEIIREGFVSRRAHKSFSDVRHNSPIKGIMLVYDITNEKSFDNIKNWIRNIEEHASQDVERMIIGNKCDAEDKRQVSRERGQQLAIEYGTKFMETSAKANLNVEEAFFCLARDIKSKMERGQAHTVSQSGRVTEGVDDMEIAKKSVEAEEAKGDAKEVADNSEQAVDKPAEQNEAVEENAVDSSEEDSPEFKRKFALVSKLTLDQLKLIKNVLGLHSGGHTKDALVTTVMLFLMKTVDHARPVPKATKRKSSVKTPKSAKRAKKAKSNDEKKESTASKDTASKADTDSDDSGPKKKSKVASKASKKDSDDDTSSSSSTVETHEETQRPTDKELEDVIEELLSQVDLSQVSMKQMCQAVIEKFPGTNIATRVDYLKSKIKQSLSTK</sequence>
<dbReference type="Proteomes" id="UP000230423">
    <property type="component" value="Unassembled WGS sequence"/>
</dbReference>
<dbReference type="GO" id="GO:0003924">
    <property type="term" value="F:GTPase activity"/>
    <property type="evidence" value="ECO:0007669"/>
    <property type="project" value="InterPro"/>
</dbReference>
<evidence type="ECO:0000256" key="5">
    <source>
        <dbReference type="SAM" id="MobiDB-lite"/>
    </source>
</evidence>
<keyword evidence="8" id="KW-1185">Reference proteome</keyword>
<feature type="compositionally biased region" description="Acidic residues" evidence="5">
    <location>
        <begin position="222"/>
        <end position="236"/>
    </location>
</feature>
<keyword evidence="4" id="KW-0449">Lipoprotein</keyword>
<evidence type="ECO:0000256" key="2">
    <source>
        <dbReference type="ARBA" id="ARBA00022741"/>
    </source>
</evidence>
<evidence type="ECO:0000313" key="8">
    <source>
        <dbReference type="Proteomes" id="UP000230423"/>
    </source>
</evidence>
<dbReference type="InterPro" id="IPR050305">
    <property type="entry name" value="Small_GTPase_Rab"/>
</dbReference>
<feature type="region of interest" description="Disordered" evidence="5">
    <location>
        <begin position="196"/>
        <end position="237"/>
    </location>
</feature>
<feature type="compositionally biased region" description="Basic and acidic residues" evidence="5">
    <location>
        <begin position="314"/>
        <end position="334"/>
    </location>
</feature>
<feature type="domain" description="DEK-C" evidence="6">
    <location>
        <begin position="375"/>
        <end position="431"/>
    </location>
</feature>
<dbReference type="SMART" id="SM00174">
    <property type="entry name" value="RHO"/>
    <property type="match status" value="1"/>
</dbReference>
<protein>
    <submittedName>
        <fullName evidence="7">Ras family protein</fullName>
    </submittedName>
</protein>
<name>A0A2G9UQV0_TELCI</name>
<evidence type="ECO:0000256" key="3">
    <source>
        <dbReference type="ARBA" id="ARBA00023134"/>
    </source>
</evidence>
<dbReference type="PANTHER" id="PTHR47980">
    <property type="entry name" value="LD44762P"/>
    <property type="match status" value="1"/>
</dbReference>
<feature type="region of interest" description="Disordered" evidence="5">
    <location>
        <begin position="290"/>
        <end position="381"/>
    </location>
</feature>
<dbReference type="PROSITE" id="PS51998">
    <property type="entry name" value="DEK_C"/>
    <property type="match status" value="1"/>
</dbReference>
<dbReference type="InterPro" id="IPR014876">
    <property type="entry name" value="DEK_C"/>
</dbReference>